<sequence length="44" mass="4463">MRLVVLLLVGVQVVALTLHAPEVGAALVGATAVVALLAQLMGRE</sequence>
<reference evidence="1" key="1">
    <citation type="submission" date="2022-10" db="EMBL/GenBank/DDBJ databases">
        <title>The complete genomes of actinobacterial strains from the NBC collection.</title>
        <authorList>
            <person name="Joergensen T.S."/>
            <person name="Alvarez Arevalo M."/>
            <person name="Sterndorff E.B."/>
            <person name="Faurdal D."/>
            <person name="Vuksanovic O."/>
            <person name="Mourched A.-S."/>
            <person name="Charusanti P."/>
            <person name="Shaw S."/>
            <person name="Blin K."/>
            <person name="Weber T."/>
        </authorList>
    </citation>
    <scope>NUCLEOTIDE SEQUENCE</scope>
    <source>
        <strain evidence="1">NBC 01771</strain>
    </source>
</reference>
<gene>
    <name evidence="1" type="ORF">OG835_22785</name>
</gene>
<accession>A0ACD4ZM22</accession>
<dbReference type="EMBL" id="CP109109">
    <property type="protein sequence ID" value="WSB99549.1"/>
    <property type="molecule type" value="Genomic_DNA"/>
</dbReference>
<proteinExistence type="predicted"/>
<evidence type="ECO:0000313" key="1">
    <source>
        <dbReference type="EMBL" id="WSB99549.1"/>
    </source>
</evidence>
<dbReference type="Proteomes" id="UP001348369">
    <property type="component" value="Chromosome"/>
</dbReference>
<protein>
    <submittedName>
        <fullName evidence="1">Uncharacterized protein</fullName>
    </submittedName>
</protein>
<evidence type="ECO:0000313" key="2">
    <source>
        <dbReference type="Proteomes" id="UP001348369"/>
    </source>
</evidence>
<name>A0ACD4ZM22_9ACTN</name>
<organism evidence="1 2">
    <name type="scientific">Streptomyces scopuliridis</name>
    <dbReference type="NCBI Taxonomy" id="452529"/>
    <lineage>
        <taxon>Bacteria</taxon>
        <taxon>Bacillati</taxon>
        <taxon>Actinomycetota</taxon>
        <taxon>Actinomycetes</taxon>
        <taxon>Kitasatosporales</taxon>
        <taxon>Streptomycetaceae</taxon>
        <taxon>Streptomyces</taxon>
    </lineage>
</organism>
<keyword evidence="2" id="KW-1185">Reference proteome</keyword>